<dbReference type="RefSeq" id="WP_237602616.1">
    <property type="nucleotide sequence ID" value="NZ_JAIRBA010000011.1"/>
</dbReference>
<reference evidence="2" key="1">
    <citation type="submission" date="2021-09" db="EMBL/GenBank/DDBJ databases">
        <title>Genome of Aequorivita sp. strain F47161.</title>
        <authorList>
            <person name="Wang Y."/>
        </authorList>
    </citation>
    <scope>NUCLEOTIDE SEQUENCE</scope>
    <source>
        <strain evidence="2">F47161</strain>
    </source>
</reference>
<dbReference type="AlphaFoldDB" id="A0A9X1QSX5"/>
<feature type="chain" id="PRO_5040777936" description="Tail fiber protein" evidence="1">
    <location>
        <begin position="21"/>
        <end position="288"/>
    </location>
</feature>
<gene>
    <name evidence="2" type="ORF">K8089_07310</name>
</gene>
<evidence type="ECO:0000313" key="2">
    <source>
        <dbReference type="EMBL" id="MCG2418826.1"/>
    </source>
</evidence>
<organism evidence="2 3">
    <name type="scientific">Aequorivita vitellina</name>
    <dbReference type="NCBI Taxonomy" id="2874475"/>
    <lineage>
        <taxon>Bacteria</taxon>
        <taxon>Pseudomonadati</taxon>
        <taxon>Bacteroidota</taxon>
        <taxon>Flavobacteriia</taxon>
        <taxon>Flavobacteriales</taxon>
        <taxon>Flavobacteriaceae</taxon>
        <taxon>Aequorivita</taxon>
    </lineage>
</organism>
<proteinExistence type="predicted"/>
<sequence length="288" mass="31004">MKNKLILLIAILLIASTTWAQVGINKNQPNAALEVGSSILIPRVALQSITDTSTVTNPQDVALVNGTMVYNTGTGSLKRAGFYTWIINKWSFLQREEVGDIKYSVQTTDHGGWYFLDGRATSALTGVANSNSIALFGTHLPDSRNKSLKQRAISETIGTTVGNPSSGLTLLSSNLPVINFSGSTDFLSHSHSVTSNDRGNHTHQYTDIGTIHLSNAEFEAANNPMAEGGTYREKFTNSVSHNHTYSFSNAGSHTHTANTITNAGGTSEAISLRVNKLILNTFIYLGVD</sequence>
<evidence type="ECO:0008006" key="4">
    <source>
        <dbReference type="Google" id="ProtNLM"/>
    </source>
</evidence>
<dbReference type="EMBL" id="JAIRBA010000011">
    <property type="protein sequence ID" value="MCG2418826.1"/>
    <property type="molecule type" value="Genomic_DNA"/>
</dbReference>
<accession>A0A9X1QSX5</accession>
<evidence type="ECO:0000313" key="3">
    <source>
        <dbReference type="Proteomes" id="UP001139461"/>
    </source>
</evidence>
<name>A0A9X1QSX5_9FLAO</name>
<evidence type="ECO:0000256" key="1">
    <source>
        <dbReference type="SAM" id="SignalP"/>
    </source>
</evidence>
<keyword evidence="1" id="KW-0732">Signal</keyword>
<protein>
    <recommendedName>
        <fullName evidence="4">Tail fiber protein</fullName>
    </recommendedName>
</protein>
<dbReference type="Proteomes" id="UP001139461">
    <property type="component" value="Unassembled WGS sequence"/>
</dbReference>
<keyword evidence="3" id="KW-1185">Reference proteome</keyword>
<feature type="signal peptide" evidence="1">
    <location>
        <begin position="1"/>
        <end position="20"/>
    </location>
</feature>
<comment type="caution">
    <text evidence="2">The sequence shown here is derived from an EMBL/GenBank/DDBJ whole genome shotgun (WGS) entry which is preliminary data.</text>
</comment>